<protein>
    <submittedName>
        <fullName evidence="1">Uncharacterized protein</fullName>
    </submittedName>
</protein>
<reference evidence="1" key="1">
    <citation type="journal article" date="2016" name="Gigascience">
        <title>De novo construction of an expanded transcriptome assembly for the western tarnished plant bug, Lygus hesperus.</title>
        <authorList>
            <person name="Tassone E.E."/>
            <person name="Geib S.M."/>
            <person name="Hall B."/>
            <person name="Fabrick J.A."/>
            <person name="Brent C.S."/>
            <person name="Hull J.J."/>
        </authorList>
    </citation>
    <scope>NUCLEOTIDE SEQUENCE</scope>
</reference>
<gene>
    <name evidence="1" type="ORF">g.7669</name>
</gene>
<dbReference type="InterPro" id="IPR011419">
    <property type="entry name" value="ATP12_ATP_synth-F1-assembly"/>
</dbReference>
<dbReference type="InterPro" id="IPR023335">
    <property type="entry name" value="ATP12_ortho_dom_sf"/>
</dbReference>
<dbReference type="Gene3D" id="1.10.3580.10">
    <property type="entry name" value="ATP12 ATPase"/>
    <property type="match status" value="1"/>
</dbReference>
<organism evidence="1">
    <name type="scientific">Lygus hesperus</name>
    <name type="common">Western plant bug</name>
    <dbReference type="NCBI Taxonomy" id="30085"/>
    <lineage>
        <taxon>Eukaryota</taxon>
        <taxon>Metazoa</taxon>
        <taxon>Ecdysozoa</taxon>
        <taxon>Arthropoda</taxon>
        <taxon>Hexapoda</taxon>
        <taxon>Insecta</taxon>
        <taxon>Pterygota</taxon>
        <taxon>Neoptera</taxon>
        <taxon>Paraneoptera</taxon>
        <taxon>Hemiptera</taxon>
        <taxon>Heteroptera</taxon>
        <taxon>Panheteroptera</taxon>
        <taxon>Cimicomorpha</taxon>
        <taxon>Miridae</taxon>
        <taxon>Mirini</taxon>
        <taxon>Lygus</taxon>
    </lineage>
</organism>
<sequence length="118" mass="12816">MLMRDTLLSMELNPYQIVSLCVAAQYTSSLMLPLALFYNIVDLPTALVINNAEEKHNIAVSGEIAGYHDIREADAQVKVCACATTWKMMKHLSLSDCMAGPWAASSADSVTSSRTSSD</sequence>
<accession>A0A146MFV8</accession>
<dbReference type="GO" id="GO:0033615">
    <property type="term" value="P:mitochondrial proton-transporting ATP synthase complex assembly"/>
    <property type="evidence" value="ECO:0007669"/>
    <property type="project" value="TreeGrafter"/>
</dbReference>
<evidence type="ECO:0000313" key="1">
    <source>
        <dbReference type="EMBL" id="JAQ18349.1"/>
    </source>
</evidence>
<proteinExistence type="predicted"/>
<dbReference type="PANTHER" id="PTHR21013:SF10">
    <property type="entry name" value="ATP SYNTHASE MITOCHONDRIAL F1 COMPLEX ASSEMBLY FACTOR 2"/>
    <property type="match status" value="1"/>
</dbReference>
<dbReference type="AlphaFoldDB" id="A0A146MFV8"/>
<dbReference type="SUPFAM" id="SSF160909">
    <property type="entry name" value="ATP12-like"/>
    <property type="match status" value="1"/>
</dbReference>
<dbReference type="EMBL" id="GDHC01000280">
    <property type="protein sequence ID" value="JAQ18349.1"/>
    <property type="molecule type" value="Transcribed_RNA"/>
</dbReference>
<dbReference type="GO" id="GO:0005739">
    <property type="term" value="C:mitochondrion"/>
    <property type="evidence" value="ECO:0007669"/>
    <property type="project" value="TreeGrafter"/>
</dbReference>
<dbReference type="PANTHER" id="PTHR21013">
    <property type="entry name" value="ATP SYNTHASE MITOCHONDRIAL F1 COMPLEX ASSEMBLY FACTOR 2/ATP12 PROTEIN, MITOCHONDRIAL PRECURSOR"/>
    <property type="match status" value="1"/>
</dbReference>
<name>A0A146MFV8_LYGHE</name>